<dbReference type="EMBL" id="JACJMO010000002">
    <property type="protein sequence ID" value="MBM6856482.1"/>
    <property type="molecule type" value="Genomic_DNA"/>
</dbReference>
<gene>
    <name evidence="2" type="ORF">H6D15_02495</name>
</gene>
<proteinExistence type="predicted"/>
<dbReference type="GO" id="GO:0015558">
    <property type="term" value="F:secondary active p-aminobenzoyl-glutamate transmembrane transporter activity"/>
    <property type="evidence" value="ECO:0007669"/>
    <property type="project" value="InterPro"/>
</dbReference>
<evidence type="ECO:0000313" key="2">
    <source>
        <dbReference type="EMBL" id="MBM6856482.1"/>
    </source>
</evidence>
<protein>
    <submittedName>
        <fullName evidence="2">AbgT family transporter</fullName>
    </submittedName>
</protein>
<dbReference type="Proteomes" id="UP000698924">
    <property type="component" value="Unassembled WGS sequence"/>
</dbReference>
<feature type="transmembrane region" description="Helical" evidence="1">
    <location>
        <begin position="7"/>
        <end position="27"/>
    </location>
</feature>
<dbReference type="RefSeq" id="WP_204970971.1">
    <property type="nucleotide sequence ID" value="NZ_JAAZTS010000002.1"/>
</dbReference>
<comment type="caution">
    <text evidence="2">The sequence shown here is derived from an EMBL/GenBank/DDBJ whole genome shotgun (WGS) entry which is preliminary data.</text>
</comment>
<feature type="transmembrane region" description="Helical" evidence="1">
    <location>
        <begin position="240"/>
        <end position="259"/>
    </location>
</feature>
<dbReference type="PANTHER" id="PTHR30282">
    <property type="entry name" value="P-AMINOBENZOYL GLUTAMATE TRANSPORTER"/>
    <property type="match status" value="1"/>
</dbReference>
<dbReference type="AlphaFoldDB" id="A0AA40ZRW0"/>
<evidence type="ECO:0000313" key="3">
    <source>
        <dbReference type="Proteomes" id="UP000698924"/>
    </source>
</evidence>
<keyword evidence="1" id="KW-0472">Membrane</keyword>
<keyword evidence="1" id="KW-0812">Transmembrane</keyword>
<reference evidence="2 3" key="1">
    <citation type="journal article" date="2021" name="Sci. Rep.">
        <title>The distribution of antibiotic resistance genes in chicken gut microbiota commensals.</title>
        <authorList>
            <person name="Juricova H."/>
            <person name="Matiasovicova J."/>
            <person name="Kubasova T."/>
            <person name="Cejkova D."/>
            <person name="Rychlik I."/>
        </authorList>
    </citation>
    <scope>NUCLEOTIDE SEQUENCE [LARGE SCALE GENOMIC DNA]</scope>
    <source>
        <strain evidence="2 3">An421</strain>
    </source>
</reference>
<feature type="transmembrane region" description="Helical" evidence="1">
    <location>
        <begin position="124"/>
        <end position="145"/>
    </location>
</feature>
<feature type="transmembrane region" description="Helical" evidence="1">
    <location>
        <begin position="200"/>
        <end position="220"/>
    </location>
</feature>
<evidence type="ECO:0000256" key="1">
    <source>
        <dbReference type="SAM" id="Phobius"/>
    </source>
</evidence>
<organism evidence="2 3">
    <name type="scientific">Caecibacteroides pullorum</name>
    <dbReference type="NCBI Taxonomy" id="2725562"/>
    <lineage>
        <taxon>Bacteria</taxon>
        <taxon>Pseudomonadati</taxon>
        <taxon>Bacteroidota</taxon>
        <taxon>Bacteroidia</taxon>
        <taxon>Bacteroidales</taxon>
        <taxon>Bacteroidaceae</taxon>
        <taxon>Caecibacteroides</taxon>
    </lineage>
</organism>
<accession>A0AA40ZRW0</accession>
<name>A0AA40ZRW0_9BACT</name>
<keyword evidence="3" id="KW-1185">Reference proteome</keyword>
<feature type="transmembrane region" description="Helical" evidence="1">
    <location>
        <begin position="157"/>
        <end position="179"/>
    </location>
</feature>
<dbReference type="PROSITE" id="PS51257">
    <property type="entry name" value="PROKAR_LIPOPROTEIN"/>
    <property type="match status" value="1"/>
</dbReference>
<keyword evidence="1" id="KW-1133">Transmembrane helix</keyword>
<dbReference type="Pfam" id="PF03806">
    <property type="entry name" value="ABG_transport"/>
    <property type="match status" value="2"/>
</dbReference>
<dbReference type="GO" id="GO:1902604">
    <property type="term" value="P:p-aminobenzoyl-glutamate transmembrane transport"/>
    <property type="evidence" value="ECO:0007669"/>
    <property type="project" value="InterPro"/>
</dbReference>
<feature type="transmembrane region" description="Helical" evidence="1">
    <location>
        <begin position="71"/>
        <end position="91"/>
    </location>
</feature>
<dbReference type="PANTHER" id="PTHR30282:SF0">
    <property type="entry name" value="P-AMINOBENZOYL-GLUTAMATE TRANSPORT PROTEIN"/>
    <property type="match status" value="1"/>
</dbReference>
<dbReference type="InterPro" id="IPR004697">
    <property type="entry name" value="AbgT"/>
</dbReference>
<sequence length="264" mass="30486">MKSKRYIWHPATVFFLLACLVVFLSWISEVYGMNIVRSETGEVIRVRSLLSPEGLRWLLRHVVENYVEFRALGPVLLVVAGVSVCLHSGLADACMRKWGWSYCHRTSECRQLSRKERRALQNSILVGIVYWIIVLFATFSPWAVLRGIDGGLVRSPFVDGFSFLFAMGAVLMGTCYGFISGRYRRDYDVVNGMLYLSRFMVLYLVVCFFASQMFACLDYSRLDTCISGWILANWGWQGQQIVSFLIQYIPLLVVCWYYFSRDKQ</sequence>